<organism evidence="1">
    <name type="scientific">Trepomonas sp. PC1</name>
    <dbReference type="NCBI Taxonomy" id="1076344"/>
    <lineage>
        <taxon>Eukaryota</taxon>
        <taxon>Metamonada</taxon>
        <taxon>Diplomonadida</taxon>
        <taxon>Hexamitidae</taxon>
        <taxon>Hexamitinae</taxon>
        <taxon>Trepomonas</taxon>
    </lineage>
</organism>
<name>A0A146K1A9_9EUKA</name>
<evidence type="ECO:0000313" key="1">
    <source>
        <dbReference type="EMBL" id="JAP89705.1"/>
    </source>
</evidence>
<accession>A0A146K1A9</accession>
<sequence>LIRDKITNMNRHVSRCIQQVLFLVSHDITQNTDQNEELEIQKQTNLERALEQIEEFSVLYSTQFKTELNCLAGSLCYVSCVYLLNSDFKVFVTFLSQLRNIFQQKVKILEFGSFLGFLQHINRIFEQVHQKIAFRIQDQHLFCTFIDFLCVVFDKIVFKLDQNLTNQIKTNVQIEIMKIVNYAIPVIKGQDGYQLQNLSVQYLSLAPFTAQQFENLSYVFNQQMVVQLIKKSLQQGLRQIVENQQKTQNLILNRQHFAQNVIENDSSLLQLYLNQERTIDGFSGRDLLQFDAEFQKQILDFLSLTVFSKELTHLQRPIANLLHKLDNAAEISSPQQLVALSYSAVGESVIKYVNNQLLEFEDLVAFDVESVQQLYYMAQIIINCKQVKNIMKLVRLVFDFINNEQIHSAEVAIKEKILGLGLLLYVILQNNFKELFLILEIEFKNYQAKIYKILESDPKYSQTLRNVINMIVKREIIENVIE</sequence>
<gene>
    <name evidence="1" type="ORF">TPC1_30800</name>
</gene>
<feature type="non-terminal residue" evidence="1">
    <location>
        <position position="1"/>
    </location>
</feature>
<protein>
    <submittedName>
        <fullName evidence="1">Uncharacterized protein</fullName>
    </submittedName>
</protein>
<proteinExistence type="predicted"/>
<feature type="non-terminal residue" evidence="1">
    <location>
        <position position="482"/>
    </location>
</feature>
<dbReference type="AlphaFoldDB" id="A0A146K1A9"/>
<reference evidence="1" key="1">
    <citation type="submission" date="2015-07" db="EMBL/GenBank/DDBJ databases">
        <title>Adaptation to a free-living lifestyle via gene acquisitions in the diplomonad Trepomonas sp. PC1.</title>
        <authorList>
            <person name="Xu F."/>
            <person name="Jerlstrom-Hultqvist J."/>
            <person name="Kolisko M."/>
            <person name="Simpson A.G.B."/>
            <person name="Roger A.J."/>
            <person name="Svard S.G."/>
            <person name="Andersson J.O."/>
        </authorList>
    </citation>
    <scope>NUCLEOTIDE SEQUENCE</scope>
    <source>
        <strain evidence="1">PC1</strain>
    </source>
</reference>
<dbReference type="EMBL" id="GDID01006901">
    <property type="protein sequence ID" value="JAP89705.1"/>
    <property type="molecule type" value="Transcribed_RNA"/>
</dbReference>